<name>A0A812CNS2_ACAPH</name>
<protein>
    <submittedName>
        <fullName evidence="2">Uncharacterized protein</fullName>
    </submittedName>
</protein>
<feature type="coiled-coil region" evidence="1">
    <location>
        <begin position="112"/>
        <end position="176"/>
    </location>
</feature>
<reference evidence="2" key="1">
    <citation type="submission" date="2021-01" db="EMBL/GenBank/DDBJ databases">
        <authorList>
            <person name="Li R."/>
            <person name="Bekaert M."/>
        </authorList>
    </citation>
    <scope>NUCLEOTIDE SEQUENCE</scope>
    <source>
        <strain evidence="2">Farmed</strain>
    </source>
</reference>
<accession>A0A812CNS2</accession>
<dbReference type="Proteomes" id="UP000597762">
    <property type="component" value="Unassembled WGS sequence"/>
</dbReference>
<evidence type="ECO:0000256" key="1">
    <source>
        <dbReference type="SAM" id="Coils"/>
    </source>
</evidence>
<feature type="coiled-coil region" evidence="1">
    <location>
        <begin position="20"/>
        <end position="68"/>
    </location>
</feature>
<keyword evidence="1" id="KW-0175">Coiled coil</keyword>
<dbReference type="AlphaFoldDB" id="A0A812CNS2"/>
<organism evidence="2 3">
    <name type="scientific">Acanthosepion pharaonis</name>
    <name type="common">Pharaoh cuttlefish</name>
    <name type="synonym">Sepia pharaonis</name>
    <dbReference type="NCBI Taxonomy" id="158019"/>
    <lineage>
        <taxon>Eukaryota</taxon>
        <taxon>Metazoa</taxon>
        <taxon>Spiralia</taxon>
        <taxon>Lophotrochozoa</taxon>
        <taxon>Mollusca</taxon>
        <taxon>Cephalopoda</taxon>
        <taxon>Coleoidea</taxon>
        <taxon>Decapodiformes</taxon>
        <taxon>Sepiida</taxon>
        <taxon>Sepiina</taxon>
        <taxon>Sepiidae</taxon>
        <taxon>Acanthosepion</taxon>
    </lineage>
</organism>
<dbReference type="EMBL" id="CAHIKZ030001939">
    <property type="protein sequence ID" value="CAE1277731.1"/>
    <property type="molecule type" value="Genomic_DNA"/>
</dbReference>
<evidence type="ECO:0000313" key="3">
    <source>
        <dbReference type="Proteomes" id="UP000597762"/>
    </source>
</evidence>
<sequence length="181" mass="21214">MVENENKNLLKTSTSLTEQLNVRTKELETAQQHLKNLEEDISDLNQEVSGLTKENESQRNKNSSLQSKIVSIFNSLKHEKEEVAHISSVIEQDKVQISSMFKDFWHYIKQVNVAHQMDIQRLKMSLVEMEREKYEILHEKNKKIEAEKKEELIQKVNSLQSETKHLKTKLKADEEKIEGNI</sequence>
<comment type="caution">
    <text evidence="2">The sequence shown here is derived from an EMBL/GenBank/DDBJ whole genome shotgun (WGS) entry which is preliminary data.</text>
</comment>
<gene>
    <name evidence="2" type="ORF">SPHA_40835</name>
</gene>
<keyword evidence="3" id="KW-1185">Reference proteome</keyword>
<dbReference type="Gene3D" id="1.20.5.4090">
    <property type="match status" value="1"/>
</dbReference>
<evidence type="ECO:0000313" key="2">
    <source>
        <dbReference type="EMBL" id="CAE1277731.1"/>
    </source>
</evidence>
<proteinExistence type="predicted"/>